<feature type="chain" id="PRO_5017308611" evidence="5">
    <location>
        <begin position="24"/>
        <end position="227"/>
    </location>
</feature>
<feature type="binding site" evidence="3">
    <location>
        <position position="79"/>
    </location>
    <ligand>
        <name>Cu cation</name>
        <dbReference type="ChEBI" id="CHEBI:23378"/>
    </ligand>
</feature>
<evidence type="ECO:0000259" key="6">
    <source>
        <dbReference type="PROSITE" id="PS51352"/>
    </source>
</evidence>
<reference evidence="7 8" key="1">
    <citation type="submission" date="2018-09" db="EMBL/GenBank/DDBJ databases">
        <title>Mesorhizobium carmichaelinearum sp. nov. isolated from Carmichaelinea spp. root nodules in New Zealand.</title>
        <authorList>
            <person name="De Meyer S.E."/>
        </authorList>
    </citation>
    <scope>NUCLEOTIDE SEQUENCE [LARGE SCALE GENOMIC DNA]</scope>
    <source>
        <strain evidence="7 8">ICMP19557</strain>
    </source>
</reference>
<feature type="domain" description="Thioredoxin" evidence="6">
    <location>
        <begin position="41"/>
        <end position="208"/>
    </location>
</feature>
<sequence length="227" mass="25622">MPYLKLCAVAAVLLVTTTGFARAHSIGEVEEMLGEEEKYFQTIDKPAPDFTLRTADDRVVRLADLRGKVVVLNFVYTSCPDICPLHAERIAEIQRLIKDTPMRDRVAFVTVTTDPSNDTPDVMRDYGAAHGLDAANWTFLTTTQDEPEDATRKLAEAYGHKFAKTEDGYQMHGIVTHVIDRQGVWKANLHGLQFDPVNLVTFVNALTNDTSRPHPHPKKSWWDWITE</sequence>
<dbReference type="InterPro" id="IPR003782">
    <property type="entry name" value="SCO1/SenC"/>
</dbReference>
<evidence type="ECO:0000256" key="1">
    <source>
        <dbReference type="ARBA" id="ARBA00010996"/>
    </source>
</evidence>
<protein>
    <submittedName>
        <fullName evidence="7">SCO family protein</fullName>
    </submittedName>
</protein>
<evidence type="ECO:0000256" key="3">
    <source>
        <dbReference type="PIRSR" id="PIRSR603782-1"/>
    </source>
</evidence>
<comment type="caution">
    <text evidence="7">The sequence shown here is derived from an EMBL/GenBank/DDBJ whole genome shotgun (WGS) entry which is preliminary data.</text>
</comment>
<feature type="disulfide bond" description="Redox-active" evidence="4">
    <location>
        <begin position="79"/>
        <end position="83"/>
    </location>
</feature>
<dbReference type="AlphaFoldDB" id="A0A3A5K1A3"/>
<dbReference type="OrthoDB" id="5296507at2"/>
<keyword evidence="4" id="KW-1015">Disulfide bond</keyword>
<dbReference type="CDD" id="cd02968">
    <property type="entry name" value="SCO"/>
    <property type="match status" value="1"/>
</dbReference>
<evidence type="ECO:0000256" key="2">
    <source>
        <dbReference type="ARBA" id="ARBA00023008"/>
    </source>
</evidence>
<keyword evidence="2 3" id="KW-0186">Copper</keyword>
<keyword evidence="3" id="KW-0479">Metal-binding</keyword>
<dbReference type="GO" id="GO:0046872">
    <property type="term" value="F:metal ion binding"/>
    <property type="evidence" value="ECO:0007669"/>
    <property type="project" value="UniProtKB-KW"/>
</dbReference>
<dbReference type="Proteomes" id="UP000272706">
    <property type="component" value="Unassembled WGS sequence"/>
</dbReference>
<dbReference type="PROSITE" id="PS51352">
    <property type="entry name" value="THIOREDOXIN_2"/>
    <property type="match status" value="1"/>
</dbReference>
<gene>
    <name evidence="7" type="ORF">D3227_34870</name>
</gene>
<evidence type="ECO:0000256" key="5">
    <source>
        <dbReference type="SAM" id="SignalP"/>
    </source>
</evidence>
<dbReference type="Gene3D" id="3.40.30.10">
    <property type="entry name" value="Glutaredoxin"/>
    <property type="match status" value="1"/>
</dbReference>
<feature type="binding site" evidence="3">
    <location>
        <position position="83"/>
    </location>
    <ligand>
        <name>Cu cation</name>
        <dbReference type="ChEBI" id="CHEBI:23378"/>
    </ligand>
</feature>
<organism evidence="7 8">
    <name type="scientific">Mesorhizobium waimense</name>
    <dbReference type="NCBI Taxonomy" id="1300307"/>
    <lineage>
        <taxon>Bacteria</taxon>
        <taxon>Pseudomonadati</taxon>
        <taxon>Pseudomonadota</taxon>
        <taxon>Alphaproteobacteria</taxon>
        <taxon>Hyphomicrobiales</taxon>
        <taxon>Phyllobacteriaceae</taxon>
        <taxon>Mesorhizobium</taxon>
    </lineage>
</organism>
<evidence type="ECO:0000313" key="8">
    <source>
        <dbReference type="Proteomes" id="UP000272706"/>
    </source>
</evidence>
<accession>A0A3A5K1A3</accession>
<keyword evidence="5" id="KW-0732">Signal</keyword>
<comment type="similarity">
    <text evidence="1">Belongs to the SCO1/2 family.</text>
</comment>
<dbReference type="PANTHER" id="PTHR12151">
    <property type="entry name" value="ELECTRON TRANSPORT PROTIN SCO1/SENC FAMILY MEMBER"/>
    <property type="match status" value="1"/>
</dbReference>
<keyword evidence="8" id="KW-1185">Reference proteome</keyword>
<feature type="signal peptide" evidence="5">
    <location>
        <begin position="1"/>
        <end position="23"/>
    </location>
</feature>
<dbReference type="InterPro" id="IPR013766">
    <property type="entry name" value="Thioredoxin_domain"/>
</dbReference>
<dbReference type="RefSeq" id="WP_120018681.1">
    <property type="nucleotide sequence ID" value="NZ_QZWZ01000055.1"/>
</dbReference>
<dbReference type="EMBL" id="QZWZ01000055">
    <property type="protein sequence ID" value="RJT28175.1"/>
    <property type="molecule type" value="Genomic_DNA"/>
</dbReference>
<dbReference type="Pfam" id="PF02630">
    <property type="entry name" value="SCO1-SenC"/>
    <property type="match status" value="1"/>
</dbReference>
<name>A0A3A5K1A3_9HYPH</name>
<feature type="binding site" evidence="3">
    <location>
        <position position="172"/>
    </location>
    <ligand>
        <name>Cu cation</name>
        <dbReference type="ChEBI" id="CHEBI:23378"/>
    </ligand>
</feature>
<dbReference type="InterPro" id="IPR036249">
    <property type="entry name" value="Thioredoxin-like_sf"/>
</dbReference>
<evidence type="ECO:0000313" key="7">
    <source>
        <dbReference type="EMBL" id="RJT28175.1"/>
    </source>
</evidence>
<proteinExistence type="inferred from homology"/>
<evidence type="ECO:0000256" key="4">
    <source>
        <dbReference type="PIRSR" id="PIRSR603782-2"/>
    </source>
</evidence>
<dbReference type="SUPFAM" id="SSF52833">
    <property type="entry name" value="Thioredoxin-like"/>
    <property type="match status" value="1"/>
</dbReference>
<dbReference type="PANTHER" id="PTHR12151:SF25">
    <property type="entry name" value="LINALOOL DEHYDRATASE_ISOMERASE DOMAIN-CONTAINING PROTEIN"/>
    <property type="match status" value="1"/>
</dbReference>